<dbReference type="InterPro" id="IPR017937">
    <property type="entry name" value="Thioredoxin_CS"/>
</dbReference>
<sequence length="188" mass="21474">MKLSKEQISNGIWILAILLIVFTPVGFYARLWVNKALVEVLNPSVLDEEERATLKDYTWGLTDLEGELTNLQSKKGEVILINLWATWCPPCVAEMPSFVELYSDYKDKVTFVFVANDEKMKVEAFLQKKGYELPVYFQSTTTPQQLESSSIPVTYIIDKKGNIVVNRSWVADWNSKSTRALLDSLLLE</sequence>
<dbReference type="RefSeq" id="WP_379832356.1">
    <property type="nucleotide sequence ID" value="NZ_JBHUHU010000006.1"/>
</dbReference>
<dbReference type="Gene3D" id="3.40.30.10">
    <property type="entry name" value="Glutaredoxin"/>
    <property type="match status" value="1"/>
</dbReference>
<dbReference type="PROSITE" id="PS00194">
    <property type="entry name" value="THIOREDOXIN_1"/>
    <property type="match status" value="1"/>
</dbReference>
<keyword evidence="2" id="KW-0812">Transmembrane</keyword>
<dbReference type="InterPro" id="IPR036249">
    <property type="entry name" value="Thioredoxin-like_sf"/>
</dbReference>
<organism evidence="4 5">
    <name type="scientific">Flagellimonas iocasae</name>
    <dbReference type="NCBI Taxonomy" id="2055905"/>
    <lineage>
        <taxon>Bacteria</taxon>
        <taxon>Pseudomonadati</taxon>
        <taxon>Bacteroidota</taxon>
        <taxon>Flavobacteriia</taxon>
        <taxon>Flavobacteriales</taxon>
        <taxon>Flavobacteriaceae</taxon>
        <taxon>Flagellimonas</taxon>
    </lineage>
</organism>
<gene>
    <name evidence="4" type="ORF">ACFSJE_18440</name>
</gene>
<feature type="transmembrane region" description="Helical" evidence="2">
    <location>
        <begin position="12"/>
        <end position="33"/>
    </location>
</feature>
<protein>
    <submittedName>
        <fullName evidence="4">TlpA family protein disulfide reductase</fullName>
    </submittedName>
</protein>
<name>A0ABW4Y1X4_9FLAO</name>
<dbReference type="Proteomes" id="UP001597342">
    <property type="component" value="Unassembled WGS sequence"/>
</dbReference>
<dbReference type="PANTHER" id="PTHR42852">
    <property type="entry name" value="THIOL:DISULFIDE INTERCHANGE PROTEIN DSBE"/>
    <property type="match status" value="1"/>
</dbReference>
<dbReference type="Pfam" id="PF00578">
    <property type="entry name" value="AhpC-TSA"/>
    <property type="match status" value="1"/>
</dbReference>
<dbReference type="InterPro" id="IPR050553">
    <property type="entry name" value="Thioredoxin_ResA/DsbE_sf"/>
</dbReference>
<dbReference type="InterPro" id="IPR000866">
    <property type="entry name" value="AhpC/TSA"/>
</dbReference>
<reference evidence="5" key="1">
    <citation type="journal article" date="2019" name="Int. J. Syst. Evol. Microbiol.">
        <title>The Global Catalogue of Microorganisms (GCM) 10K type strain sequencing project: providing services to taxonomists for standard genome sequencing and annotation.</title>
        <authorList>
            <consortium name="The Broad Institute Genomics Platform"/>
            <consortium name="The Broad Institute Genome Sequencing Center for Infectious Disease"/>
            <person name="Wu L."/>
            <person name="Ma J."/>
        </authorList>
    </citation>
    <scope>NUCLEOTIDE SEQUENCE [LARGE SCALE GENOMIC DNA]</scope>
    <source>
        <strain evidence="5">JCM 3389</strain>
    </source>
</reference>
<keyword evidence="2" id="KW-0472">Membrane</keyword>
<feature type="domain" description="Thioredoxin" evidence="3">
    <location>
        <begin position="48"/>
        <end position="187"/>
    </location>
</feature>
<dbReference type="PROSITE" id="PS51352">
    <property type="entry name" value="THIOREDOXIN_2"/>
    <property type="match status" value="1"/>
</dbReference>
<dbReference type="PANTHER" id="PTHR42852:SF17">
    <property type="entry name" value="THIOREDOXIN-LIKE PROTEIN HI_1115"/>
    <property type="match status" value="1"/>
</dbReference>
<evidence type="ECO:0000259" key="3">
    <source>
        <dbReference type="PROSITE" id="PS51352"/>
    </source>
</evidence>
<keyword evidence="2" id="KW-1133">Transmembrane helix</keyword>
<dbReference type="SUPFAM" id="SSF52833">
    <property type="entry name" value="Thioredoxin-like"/>
    <property type="match status" value="1"/>
</dbReference>
<evidence type="ECO:0000256" key="2">
    <source>
        <dbReference type="SAM" id="Phobius"/>
    </source>
</evidence>
<keyword evidence="5" id="KW-1185">Reference proteome</keyword>
<dbReference type="EMBL" id="JBHUHU010000006">
    <property type="protein sequence ID" value="MFD2101776.1"/>
    <property type="molecule type" value="Genomic_DNA"/>
</dbReference>
<comment type="caution">
    <text evidence="4">The sequence shown here is derived from an EMBL/GenBank/DDBJ whole genome shotgun (WGS) entry which is preliminary data.</text>
</comment>
<dbReference type="InterPro" id="IPR013766">
    <property type="entry name" value="Thioredoxin_domain"/>
</dbReference>
<accession>A0ABW4Y1X4</accession>
<dbReference type="CDD" id="cd02966">
    <property type="entry name" value="TlpA_like_family"/>
    <property type="match status" value="1"/>
</dbReference>
<proteinExistence type="predicted"/>
<evidence type="ECO:0000313" key="5">
    <source>
        <dbReference type="Proteomes" id="UP001597342"/>
    </source>
</evidence>
<keyword evidence="1" id="KW-0676">Redox-active center</keyword>
<evidence type="ECO:0000313" key="4">
    <source>
        <dbReference type="EMBL" id="MFD2101776.1"/>
    </source>
</evidence>
<evidence type="ECO:0000256" key="1">
    <source>
        <dbReference type="ARBA" id="ARBA00023284"/>
    </source>
</evidence>